<dbReference type="SUPFAM" id="SSF57362">
    <property type="entry name" value="BPTI-like"/>
    <property type="match status" value="2"/>
</dbReference>
<evidence type="ECO:0000256" key="1">
    <source>
        <dbReference type="ARBA" id="ARBA00023157"/>
    </source>
</evidence>
<dbReference type="PANTHER" id="PTHR10083">
    <property type="entry name" value="KUNITZ-TYPE PROTEASE INHIBITOR-RELATED"/>
    <property type="match status" value="1"/>
</dbReference>
<dbReference type="Pfam" id="PF00014">
    <property type="entry name" value="Kunitz_BPTI"/>
    <property type="match status" value="2"/>
</dbReference>
<accession>A0A674PC96</accession>
<keyword evidence="1" id="KW-1015">Disulfide bond</keyword>
<dbReference type="GeneTree" id="ENSGT01030000234953"/>
<reference evidence="3" key="2">
    <citation type="submission" date="2025-08" db="UniProtKB">
        <authorList>
            <consortium name="Ensembl"/>
        </authorList>
    </citation>
    <scope>IDENTIFICATION</scope>
</reference>
<dbReference type="GO" id="GO:0005615">
    <property type="term" value="C:extracellular space"/>
    <property type="evidence" value="ECO:0007669"/>
    <property type="project" value="TreeGrafter"/>
</dbReference>
<dbReference type="InParanoid" id="A0A674PC96"/>
<feature type="domain" description="BPTI/Kunitz inhibitor" evidence="2">
    <location>
        <begin position="184"/>
        <end position="234"/>
    </location>
</feature>
<dbReference type="AlphaFoldDB" id="A0A674PC96"/>
<evidence type="ECO:0000313" key="3">
    <source>
        <dbReference type="Ensembl" id="ENSTRUP00000083312.1"/>
    </source>
</evidence>
<dbReference type="InterPro" id="IPR020901">
    <property type="entry name" value="Prtase_inh_Kunz-CS"/>
</dbReference>
<dbReference type="PROSITE" id="PS50279">
    <property type="entry name" value="BPTI_KUNITZ_2"/>
    <property type="match status" value="2"/>
</dbReference>
<dbReference type="SMART" id="SM00131">
    <property type="entry name" value="KU"/>
    <property type="match status" value="2"/>
</dbReference>
<dbReference type="CDD" id="cd00109">
    <property type="entry name" value="Kunitz-type"/>
    <property type="match status" value="1"/>
</dbReference>
<evidence type="ECO:0000259" key="2">
    <source>
        <dbReference type="PROSITE" id="PS50279"/>
    </source>
</evidence>
<dbReference type="GO" id="GO:0004867">
    <property type="term" value="F:serine-type endopeptidase inhibitor activity"/>
    <property type="evidence" value="ECO:0007669"/>
    <property type="project" value="InterPro"/>
</dbReference>
<dbReference type="Ensembl" id="ENSTRUT00000071857.1">
    <property type="protein sequence ID" value="ENSTRUP00000083312.1"/>
    <property type="gene ID" value="ENSTRUG00000027381.1"/>
</dbReference>
<dbReference type="Proteomes" id="UP000005226">
    <property type="component" value="Chromosome 9"/>
</dbReference>
<dbReference type="PANTHER" id="PTHR10083:SF373">
    <property type="entry name" value="SERINE PEPTIDASE INHIBITOR, KUNITZ TYPE, 2"/>
    <property type="match status" value="1"/>
</dbReference>
<feature type="domain" description="BPTI/Kunitz inhibitor" evidence="2">
    <location>
        <begin position="107"/>
        <end position="157"/>
    </location>
</feature>
<dbReference type="Gene3D" id="4.10.410.10">
    <property type="entry name" value="Pancreatic trypsin inhibitor Kunitz domain"/>
    <property type="match status" value="2"/>
</dbReference>
<organism evidence="3 4">
    <name type="scientific">Takifugu rubripes</name>
    <name type="common">Japanese pufferfish</name>
    <name type="synonym">Fugu rubripes</name>
    <dbReference type="NCBI Taxonomy" id="31033"/>
    <lineage>
        <taxon>Eukaryota</taxon>
        <taxon>Metazoa</taxon>
        <taxon>Chordata</taxon>
        <taxon>Craniata</taxon>
        <taxon>Vertebrata</taxon>
        <taxon>Euteleostomi</taxon>
        <taxon>Actinopterygii</taxon>
        <taxon>Neopterygii</taxon>
        <taxon>Teleostei</taxon>
        <taxon>Neoteleostei</taxon>
        <taxon>Acanthomorphata</taxon>
        <taxon>Eupercaria</taxon>
        <taxon>Tetraodontiformes</taxon>
        <taxon>Tetradontoidea</taxon>
        <taxon>Tetraodontidae</taxon>
        <taxon>Takifugu</taxon>
    </lineage>
</organism>
<reference evidence="3" key="3">
    <citation type="submission" date="2025-09" db="UniProtKB">
        <authorList>
            <consortium name="Ensembl"/>
        </authorList>
    </citation>
    <scope>IDENTIFICATION</scope>
</reference>
<dbReference type="PRINTS" id="PR00759">
    <property type="entry name" value="BASICPTASE"/>
</dbReference>
<dbReference type="InterPro" id="IPR050098">
    <property type="entry name" value="TFPI/VKTCI-like"/>
</dbReference>
<proteinExistence type="predicted"/>
<dbReference type="CDD" id="cd22593">
    <property type="entry name" value="Kunitz_conkunitzin"/>
    <property type="match status" value="1"/>
</dbReference>
<sequence length="267" mass="30932">MSSFLSVPEQEDPELCHETNASFLRGEGGEQKAWIVQAWPGSLQNDSLTHYSEIQGSFLCQLDWVSSLEDISREDVSREDVSREETQSRFYLEHETNTLFYDPTDFCQLPNDEGEGKNYIFSLFYDANLDQCSPFLYKGEGGNDNRFENERDCIRNCSANSEDIYPMDGNVTLNIYVSIWLPGCCLGTLERTCSGQYLRYYYDPIHAKCKKFQWTGCVGNGNRFLNLELCNRGSPLIFLKRVFCSKGKSPLRRRQEERSEKKRPRCR</sequence>
<dbReference type="InterPro" id="IPR036880">
    <property type="entry name" value="Kunitz_BPTI_sf"/>
</dbReference>
<keyword evidence="4" id="KW-1185">Reference proteome</keyword>
<evidence type="ECO:0000313" key="4">
    <source>
        <dbReference type="Proteomes" id="UP000005226"/>
    </source>
</evidence>
<dbReference type="PROSITE" id="PS00280">
    <property type="entry name" value="BPTI_KUNITZ_1"/>
    <property type="match status" value="1"/>
</dbReference>
<reference evidence="3 4" key="1">
    <citation type="journal article" date="2011" name="Genome Biol. Evol.">
        <title>Integration of the genetic map and genome assembly of fugu facilitates insights into distinct features of genome evolution in teleosts and mammals.</title>
        <authorList>
            <person name="Kai W."/>
            <person name="Kikuchi K."/>
            <person name="Tohari S."/>
            <person name="Chew A.K."/>
            <person name="Tay A."/>
            <person name="Fujiwara A."/>
            <person name="Hosoya S."/>
            <person name="Suetake H."/>
            <person name="Naruse K."/>
            <person name="Brenner S."/>
            <person name="Suzuki Y."/>
            <person name="Venkatesh B."/>
        </authorList>
    </citation>
    <scope>NUCLEOTIDE SEQUENCE [LARGE SCALE GENOMIC DNA]</scope>
</reference>
<dbReference type="InterPro" id="IPR002223">
    <property type="entry name" value="Kunitz_BPTI"/>
</dbReference>
<name>A0A674PC96_TAKRU</name>
<protein>
    <recommendedName>
        <fullName evidence="2">BPTI/Kunitz inhibitor domain-containing protein</fullName>
    </recommendedName>
</protein>